<gene>
    <name evidence="14" type="ORF">H3H39_18955</name>
</gene>
<evidence type="ECO:0000313" key="15">
    <source>
        <dbReference type="Proteomes" id="UP000573499"/>
    </source>
</evidence>
<keyword evidence="4" id="KW-1134">Transmembrane beta strand</keyword>
<protein>
    <submittedName>
        <fullName evidence="14">Porin</fullName>
    </submittedName>
</protein>
<evidence type="ECO:0000256" key="10">
    <source>
        <dbReference type="ARBA" id="ARBA00023237"/>
    </source>
</evidence>
<dbReference type="InterPro" id="IPR050298">
    <property type="entry name" value="Gram-neg_bact_OMP"/>
</dbReference>
<evidence type="ECO:0000313" key="14">
    <source>
        <dbReference type="EMBL" id="MBA5689125.1"/>
    </source>
</evidence>
<keyword evidence="15" id="KW-1185">Reference proteome</keyword>
<feature type="coiled-coil region" evidence="11">
    <location>
        <begin position="37"/>
        <end position="71"/>
    </location>
</feature>
<keyword evidence="8" id="KW-0626">Porin</keyword>
<comment type="subunit">
    <text evidence="2">Homotrimer.</text>
</comment>
<dbReference type="GO" id="GO:0015288">
    <property type="term" value="F:porin activity"/>
    <property type="evidence" value="ECO:0007669"/>
    <property type="project" value="UniProtKB-KW"/>
</dbReference>
<feature type="domain" description="Porin" evidence="13">
    <location>
        <begin position="80"/>
        <end position="415"/>
    </location>
</feature>
<evidence type="ECO:0000256" key="7">
    <source>
        <dbReference type="ARBA" id="ARBA00023065"/>
    </source>
</evidence>
<dbReference type="CDD" id="cd00342">
    <property type="entry name" value="gram_neg_porins"/>
    <property type="match status" value="1"/>
</dbReference>
<organism evidence="14 15">
    <name type="scientific">Rugamonas apoptosis</name>
    <dbReference type="NCBI Taxonomy" id="2758570"/>
    <lineage>
        <taxon>Bacteria</taxon>
        <taxon>Pseudomonadati</taxon>
        <taxon>Pseudomonadota</taxon>
        <taxon>Betaproteobacteria</taxon>
        <taxon>Burkholderiales</taxon>
        <taxon>Oxalobacteraceae</taxon>
        <taxon>Telluria group</taxon>
        <taxon>Rugamonas</taxon>
    </lineage>
</organism>
<dbReference type="GO" id="GO:0006811">
    <property type="term" value="P:monoatomic ion transport"/>
    <property type="evidence" value="ECO:0007669"/>
    <property type="project" value="UniProtKB-KW"/>
</dbReference>
<dbReference type="AlphaFoldDB" id="A0A7W2FCB7"/>
<keyword evidence="5" id="KW-0812">Transmembrane</keyword>
<keyword evidence="11" id="KW-0175">Coiled coil</keyword>
<dbReference type="PANTHER" id="PTHR34501:SF9">
    <property type="entry name" value="MAJOR OUTER MEMBRANE PROTEIN P.IA"/>
    <property type="match status" value="1"/>
</dbReference>
<comment type="subcellular location">
    <subcellularLocation>
        <location evidence="1">Cell outer membrane</location>
        <topology evidence="1">Multi-pass membrane protein</topology>
    </subcellularLocation>
</comment>
<keyword evidence="7" id="KW-0406">Ion transport</keyword>
<reference evidence="14 15" key="1">
    <citation type="submission" date="2020-07" db="EMBL/GenBank/DDBJ databases">
        <title>Novel species isolated from subtropical streams in China.</title>
        <authorList>
            <person name="Lu H."/>
        </authorList>
    </citation>
    <scope>NUCLEOTIDE SEQUENCE [LARGE SCALE GENOMIC DNA]</scope>
    <source>
        <strain evidence="14 15">LX47W</strain>
    </source>
</reference>
<keyword evidence="9" id="KW-0472">Membrane</keyword>
<evidence type="ECO:0000256" key="12">
    <source>
        <dbReference type="SAM" id="SignalP"/>
    </source>
</evidence>
<evidence type="ECO:0000256" key="9">
    <source>
        <dbReference type="ARBA" id="ARBA00023136"/>
    </source>
</evidence>
<dbReference type="SUPFAM" id="SSF56935">
    <property type="entry name" value="Porins"/>
    <property type="match status" value="1"/>
</dbReference>
<keyword evidence="6 12" id="KW-0732">Signal</keyword>
<evidence type="ECO:0000256" key="2">
    <source>
        <dbReference type="ARBA" id="ARBA00011233"/>
    </source>
</evidence>
<dbReference type="Pfam" id="PF13609">
    <property type="entry name" value="Porin_4"/>
    <property type="match status" value="1"/>
</dbReference>
<evidence type="ECO:0000256" key="8">
    <source>
        <dbReference type="ARBA" id="ARBA00023114"/>
    </source>
</evidence>
<accession>A0A7W2FCB7</accession>
<keyword evidence="3" id="KW-0813">Transport</keyword>
<evidence type="ECO:0000256" key="1">
    <source>
        <dbReference type="ARBA" id="ARBA00004571"/>
    </source>
</evidence>
<evidence type="ECO:0000256" key="5">
    <source>
        <dbReference type="ARBA" id="ARBA00022692"/>
    </source>
</evidence>
<feature type="signal peptide" evidence="12">
    <location>
        <begin position="1"/>
        <end position="33"/>
    </location>
</feature>
<evidence type="ECO:0000259" key="13">
    <source>
        <dbReference type="Pfam" id="PF13609"/>
    </source>
</evidence>
<name>A0A7W2FCB7_9BURK</name>
<evidence type="ECO:0000256" key="11">
    <source>
        <dbReference type="SAM" id="Coils"/>
    </source>
</evidence>
<dbReference type="GO" id="GO:0009279">
    <property type="term" value="C:cell outer membrane"/>
    <property type="evidence" value="ECO:0007669"/>
    <property type="project" value="UniProtKB-SubCell"/>
</dbReference>
<dbReference type="PANTHER" id="PTHR34501">
    <property type="entry name" value="PROTEIN YDDL-RELATED"/>
    <property type="match status" value="1"/>
</dbReference>
<comment type="caution">
    <text evidence="14">The sequence shown here is derived from an EMBL/GenBank/DDBJ whole genome shotgun (WGS) entry which is preliminary data.</text>
</comment>
<sequence length="446" mass="46807">MTVFQHRPTSAAKPIVGALIAAFGLAGALPAHADSEVDALRRELAEQRQLIQKLLGQQESQQRAVSNIEQKVAAAPAAPAAPAATGSALPQGMSIYGVLDGGVERITDVKNGTVQGSVTRMPNITGTVASRLGFKVNKELVPGINGVAVLETGFNFDSGTLGQGGRLFGRQLYAGVDTAYGAFTMGRQYSMLVFAMDSDLLGPNIYALGSLDAYLPNARYDNALAWRGKFGKASFGATYSLARDSAGGAPGSGTCAGELPGAGSNACRGWSAMAKYDDARFGVAAAYDEQKGGAGALANFFNGAAPLAFTRPEDTDKRSHLGGYVNLGNASSGGKVGLGWLGRKAELASGTVKSDAYYLEGAWRFNETYTVEGGYHRITNKDQDRDADLYVLRAFYFVNKDFSPYFQLAHINNSAKAQYAASVGAGVAPPPGGSQTAVMLGLRYRF</sequence>
<proteinExistence type="predicted"/>
<keyword evidence="10" id="KW-0998">Cell outer membrane</keyword>
<dbReference type="GO" id="GO:0046930">
    <property type="term" value="C:pore complex"/>
    <property type="evidence" value="ECO:0007669"/>
    <property type="project" value="UniProtKB-KW"/>
</dbReference>
<dbReference type="EMBL" id="JACEZU010000009">
    <property type="protein sequence ID" value="MBA5689125.1"/>
    <property type="molecule type" value="Genomic_DNA"/>
</dbReference>
<evidence type="ECO:0000256" key="6">
    <source>
        <dbReference type="ARBA" id="ARBA00022729"/>
    </source>
</evidence>
<dbReference type="InterPro" id="IPR033900">
    <property type="entry name" value="Gram_neg_porin_domain"/>
</dbReference>
<feature type="chain" id="PRO_5031333797" evidence="12">
    <location>
        <begin position="34"/>
        <end position="446"/>
    </location>
</feature>
<dbReference type="RefSeq" id="WP_182155394.1">
    <property type="nucleotide sequence ID" value="NZ_JACEZU010000009.1"/>
</dbReference>
<dbReference type="InterPro" id="IPR023614">
    <property type="entry name" value="Porin_dom_sf"/>
</dbReference>
<evidence type="ECO:0000256" key="3">
    <source>
        <dbReference type="ARBA" id="ARBA00022448"/>
    </source>
</evidence>
<dbReference type="Proteomes" id="UP000573499">
    <property type="component" value="Unassembled WGS sequence"/>
</dbReference>
<evidence type="ECO:0000256" key="4">
    <source>
        <dbReference type="ARBA" id="ARBA00022452"/>
    </source>
</evidence>
<dbReference type="Gene3D" id="2.40.160.10">
    <property type="entry name" value="Porin"/>
    <property type="match status" value="1"/>
</dbReference>